<dbReference type="AlphaFoldDB" id="A0A9D5AQP6"/>
<dbReference type="Gramene" id="Psat04G0033600-T1">
    <property type="protein sequence ID" value="KAI5414830.1"/>
    <property type="gene ID" value="KIW84_040336"/>
</dbReference>
<dbReference type="Proteomes" id="UP001058974">
    <property type="component" value="Chromosome 4"/>
</dbReference>
<reference evidence="1 2" key="1">
    <citation type="journal article" date="2022" name="Nat. Genet.">
        <title>Improved pea reference genome and pan-genome highlight genomic features and evolutionary characteristics.</title>
        <authorList>
            <person name="Yang T."/>
            <person name="Liu R."/>
            <person name="Luo Y."/>
            <person name="Hu S."/>
            <person name="Wang D."/>
            <person name="Wang C."/>
            <person name="Pandey M.K."/>
            <person name="Ge S."/>
            <person name="Xu Q."/>
            <person name="Li N."/>
            <person name="Li G."/>
            <person name="Huang Y."/>
            <person name="Saxena R.K."/>
            <person name="Ji Y."/>
            <person name="Li M."/>
            <person name="Yan X."/>
            <person name="He Y."/>
            <person name="Liu Y."/>
            <person name="Wang X."/>
            <person name="Xiang C."/>
            <person name="Varshney R.K."/>
            <person name="Ding H."/>
            <person name="Gao S."/>
            <person name="Zong X."/>
        </authorList>
    </citation>
    <scope>NUCLEOTIDE SEQUENCE [LARGE SCALE GENOMIC DNA]</scope>
    <source>
        <strain evidence="1 2">cv. Zhongwan 6</strain>
    </source>
</reference>
<protein>
    <submittedName>
        <fullName evidence="1">Uncharacterized protein</fullName>
    </submittedName>
</protein>
<sequence>MPPSIDAGPNVRTGVGQDGKHFNVRAMYKLLDDCNLKDWISTNMNCNLGWNADKDWTAFWATVCHNIWTCHNKETYDESFNRLSCMITHINNLVQDYEHAKNTANISLTPHRVLSFIKWEAPPVGWVKLNTYGTREKYRNTSCGGIVRGSEGEWLGGFSQYIGISSVYIAKL</sequence>
<organism evidence="1 2">
    <name type="scientific">Pisum sativum</name>
    <name type="common">Garden pea</name>
    <name type="synonym">Lathyrus oleraceus</name>
    <dbReference type="NCBI Taxonomy" id="3888"/>
    <lineage>
        <taxon>Eukaryota</taxon>
        <taxon>Viridiplantae</taxon>
        <taxon>Streptophyta</taxon>
        <taxon>Embryophyta</taxon>
        <taxon>Tracheophyta</taxon>
        <taxon>Spermatophyta</taxon>
        <taxon>Magnoliopsida</taxon>
        <taxon>eudicotyledons</taxon>
        <taxon>Gunneridae</taxon>
        <taxon>Pentapetalae</taxon>
        <taxon>rosids</taxon>
        <taxon>fabids</taxon>
        <taxon>Fabales</taxon>
        <taxon>Fabaceae</taxon>
        <taxon>Papilionoideae</taxon>
        <taxon>50 kb inversion clade</taxon>
        <taxon>NPAAA clade</taxon>
        <taxon>Hologalegina</taxon>
        <taxon>IRL clade</taxon>
        <taxon>Fabeae</taxon>
        <taxon>Lathyrus</taxon>
    </lineage>
</organism>
<name>A0A9D5AQP6_PEA</name>
<comment type="caution">
    <text evidence="1">The sequence shown here is derived from an EMBL/GenBank/DDBJ whole genome shotgun (WGS) entry which is preliminary data.</text>
</comment>
<dbReference type="InterPro" id="IPR053151">
    <property type="entry name" value="RNase_H-like"/>
</dbReference>
<dbReference type="EMBL" id="JAMSHJ010000004">
    <property type="protein sequence ID" value="KAI5414830.1"/>
    <property type="molecule type" value="Genomic_DNA"/>
</dbReference>
<accession>A0A9D5AQP6</accession>
<dbReference type="PANTHER" id="PTHR47723:SF13">
    <property type="entry name" value="PUTATIVE-RELATED"/>
    <property type="match status" value="1"/>
</dbReference>
<proteinExistence type="predicted"/>
<dbReference type="PANTHER" id="PTHR47723">
    <property type="entry name" value="OS05G0353850 PROTEIN"/>
    <property type="match status" value="1"/>
</dbReference>
<gene>
    <name evidence="1" type="ORF">KIW84_040336</name>
</gene>
<evidence type="ECO:0000313" key="1">
    <source>
        <dbReference type="EMBL" id="KAI5414830.1"/>
    </source>
</evidence>
<keyword evidence="2" id="KW-1185">Reference proteome</keyword>
<evidence type="ECO:0000313" key="2">
    <source>
        <dbReference type="Proteomes" id="UP001058974"/>
    </source>
</evidence>